<protein>
    <submittedName>
        <fullName evidence="1">Uncharacterized protein</fullName>
    </submittedName>
</protein>
<comment type="caution">
    <text evidence="1">The sequence shown here is derived from an EMBL/GenBank/DDBJ whole genome shotgun (WGS) entry which is preliminary data.</text>
</comment>
<evidence type="ECO:0000313" key="2">
    <source>
        <dbReference type="Proteomes" id="UP000828251"/>
    </source>
</evidence>
<feature type="non-terminal residue" evidence="1">
    <location>
        <position position="1"/>
    </location>
</feature>
<name>A0A9D3ZLL9_9ROSI</name>
<dbReference type="EMBL" id="JAIQCV010000011">
    <property type="protein sequence ID" value="KAH1046623.1"/>
    <property type="molecule type" value="Genomic_DNA"/>
</dbReference>
<dbReference type="Proteomes" id="UP000828251">
    <property type="component" value="Unassembled WGS sequence"/>
</dbReference>
<gene>
    <name evidence="1" type="ORF">J1N35_037407</name>
</gene>
<evidence type="ECO:0000313" key="1">
    <source>
        <dbReference type="EMBL" id="KAH1046623.1"/>
    </source>
</evidence>
<dbReference type="AlphaFoldDB" id="A0A9D3ZLL9"/>
<keyword evidence="2" id="KW-1185">Reference proteome</keyword>
<organism evidence="1 2">
    <name type="scientific">Gossypium stocksii</name>
    <dbReference type="NCBI Taxonomy" id="47602"/>
    <lineage>
        <taxon>Eukaryota</taxon>
        <taxon>Viridiplantae</taxon>
        <taxon>Streptophyta</taxon>
        <taxon>Embryophyta</taxon>
        <taxon>Tracheophyta</taxon>
        <taxon>Spermatophyta</taxon>
        <taxon>Magnoliopsida</taxon>
        <taxon>eudicotyledons</taxon>
        <taxon>Gunneridae</taxon>
        <taxon>Pentapetalae</taxon>
        <taxon>rosids</taxon>
        <taxon>malvids</taxon>
        <taxon>Malvales</taxon>
        <taxon>Malvaceae</taxon>
        <taxon>Malvoideae</taxon>
        <taxon>Gossypium</taxon>
    </lineage>
</organism>
<sequence>ITQLIQQSGIKIKKEDDIESICSIEDEPSKRTISQAQKDCDNRILVTHILVRIYSDKY</sequence>
<proteinExistence type="predicted"/>
<accession>A0A9D3ZLL9</accession>
<reference evidence="1 2" key="1">
    <citation type="journal article" date="2021" name="Plant Biotechnol. J.">
        <title>Multi-omics assisted identification of the key and species-specific regulatory components of drought-tolerant mechanisms in Gossypium stocksii.</title>
        <authorList>
            <person name="Yu D."/>
            <person name="Ke L."/>
            <person name="Zhang D."/>
            <person name="Wu Y."/>
            <person name="Sun Y."/>
            <person name="Mei J."/>
            <person name="Sun J."/>
            <person name="Sun Y."/>
        </authorList>
    </citation>
    <scope>NUCLEOTIDE SEQUENCE [LARGE SCALE GENOMIC DNA]</scope>
    <source>
        <strain evidence="2">cv. E1</strain>
        <tissue evidence="1">Leaf</tissue>
    </source>
</reference>
<feature type="non-terminal residue" evidence="1">
    <location>
        <position position="58"/>
    </location>
</feature>